<organism evidence="2 3">
    <name type="scientific">Caerostris darwini</name>
    <dbReference type="NCBI Taxonomy" id="1538125"/>
    <lineage>
        <taxon>Eukaryota</taxon>
        <taxon>Metazoa</taxon>
        <taxon>Ecdysozoa</taxon>
        <taxon>Arthropoda</taxon>
        <taxon>Chelicerata</taxon>
        <taxon>Arachnida</taxon>
        <taxon>Araneae</taxon>
        <taxon>Araneomorphae</taxon>
        <taxon>Entelegynae</taxon>
        <taxon>Araneoidea</taxon>
        <taxon>Araneidae</taxon>
        <taxon>Caerostris</taxon>
    </lineage>
</organism>
<keyword evidence="1" id="KW-1133">Transmembrane helix</keyword>
<sequence>MVALFWAGYRIAFRKNINLLYSISMSFSVVFHLSLTLLLMISGTKTNEMVERAKLAVQRLSHRIVDIDKESKSNMKINFLLENRFTLWKAYVLDRSLISTSLGALLTYGILIGTLGMES</sequence>
<feature type="transmembrane region" description="Helical" evidence="1">
    <location>
        <begin position="19"/>
        <end position="41"/>
    </location>
</feature>
<evidence type="ECO:0000313" key="3">
    <source>
        <dbReference type="Proteomes" id="UP001054837"/>
    </source>
</evidence>
<dbReference type="EMBL" id="BPLQ01013536">
    <property type="protein sequence ID" value="GIY72981.1"/>
    <property type="molecule type" value="Genomic_DNA"/>
</dbReference>
<keyword evidence="1" id="KW-0812">Transmembrane</keyword>
<evidence type="ECO:0008006" key="4">
    <source>
        <dbReference type="Google" id="ProtNLM"/>
    </source>
</evidence>
<dbReference type="Proteomes" id="UP001054837">
    <property type="component" value="Unassembled WGS sequence"/>
</dbReference>
<protein>
    <recommendedName>
        <fullName evidence="4">Gustatory receptor</fullName>
    </recommendedName>
</protein>
<evidence type="ECO:0000313" key="2">
    <source>
        <dbReference type="EMBL" id="GIY72981.1"/>
    </source>
</evidence>
<gene>
    <name evidence="2" type="primary">AVEN_212507_1</name>
    <name evidence="2" type="ORF">CDAR_91391</name>
</gene>
<accession>A0AAV4VR62</accession>
<reference evidence="2 3" key="1">
    <citation type="submission" date="2021-06" db="EMBL/GenBank/DDBJ databases">
        <title>Caerostris darwini draft genome.</title>
        <authorList>
            <person name="Kono N."/>
            <person name="Arakawa K."/>
        </authorList>
    </citation>
    <scope>NUCLEOTIDE SEQUENCE [LARGE SCALE GENOMIC DNA]</scope>
</reference>
<feature type="transmembrane region" description="Helical" evidence="1">
    <location>
        <begin position="97"/>
        <end position="117"/>
    </location>
</feature>
<name>A0AAV4VR62_9ARAC</name>
<keyword evidence="1" id="KW-0472">Membrane</keyword>
<keyword evidence="3" id="KW-1185">Reference proteome</keyword>
<evidence type="ECO:0000256" key="1">
    <source>
        <dbReference type="SAM" id="Phobius"/>
    </source>
</evidence>
<comment type="caution">
    <text evidence="2">The sequence shown here is derived from an EMBL/GenBank/DDBJ whole genome shotgun (WGS) entry which is preliminary data.</text>
</comment>
<dbReference type="AlphaFoldDB" id="A0AAV4VR62"/>
<proteinExistence type="predicted"/>